<evidence type="ECO:0000256" key="1">
    <source>
        <dbReference type="ARBA" id="ARBA00023125"/>
    </source>
</evidence>
<sequence>MNRYELSEFVLTLIDKANTHTPLRFQQFMIDLVRDVIVFDAAWWGWSLFRGGRISIVHTNLSGLPPEFETAVRSRLLSDPFVRTGRTLKLFTKSLTMAESAVDPTFRSLGDEFNLTQMLNGHCNVREGPFNFFMSLYRFGKAPAFSETENADFLAILRHLEQALSLSLQFDLSLRVDPHSQWALLDHDGELFLSSSGFDAALTSTLNRGERRPTRLRELAQQERFSSRHGTVFSRQRYSDELWIVSVQPRSPWKMLSTKERRIAEMICAGMTARVIADSLGVSVNTVRNQTSSIYRKMGVHNKVELARFAGPQDQDKERLPVEAAD</sequence>
<dbReference type="PROSITE" id="PS00622">
    <property type="entry name" value="HTH_LUXR_1"/>
    <property type="match status" value="1"/>
</dbReference>
<dbReference type="PANTHER" id="PTHR43214">
    <property type="entry name" value="TWO-COMPONENT RESPONSE REGULATOR"/>
    <property type="match status" value="1"/>
</dbReference>
<dbReference type="InterPro" id="IPR039420">
    <property type="entry name" value="WalR-like"/>
</dbReference>
<gene>
    <name evidence="3" type="ORF">Q4481_18410</name>
</gene>
<feature type="domain" description="HTH luxR-type" evidence="2">
    <location>
        <begin position="249"/>
        <end position="314"/>
    </location>
</feature>
<reference evidence="3" key="2">
    <citation type="submission" date="2023-07" db="EMBL/GenBank/DDBJ databases">
        <authorList>
            <person name="Shen H."/>
        </authorList>
    </citation>
    <scope>NUCLEOTIDE SEQUENCE</scope>
    <source>
        <strain evidence="3">TNR-22</strain>
    </source>
</reference>
<dbReference type="SUPFAM" id="SSF46894">
    <property type="entry name" value="C-terminal effector domain of the bipartite response regulators"/>
    <property type="match status" value="1"/>
</dbReference>
<dbReference type="Proteomes" id="UP001174932">
    <property type="component" value="Unassembled WGS sequence"/>
</dbReference>
<dbReference type="PANTHER" id="PTHR43214:SF43">
    <property type="entry name" value="TWO-COMPONENT RESPONSE REGULATOR"/>
    <property type="match status" value="1"/>
</dbReference>
<accession>A0ABT8YQM1</accession>
<dbReference type="Pfam" id="PF00196">
    <property type="entry name" value="GerE"/>
    <property type="match status" value="1"/>
</dbReference>
<dbReference type="PRINTS" id="PR00038">
    <property type="entry name" value="HTHLUXR"/>
</dbReference>
<keyword evidence="4" id="KW-1185">Reference proteome</keyword>
<evidence type="ECO:0000259" key="2">
    <source>
        <dbReference type="PROSITE" id="PS50043"/>
    </source>
</evidence>
<dbReference type="InterPro" id="IPR036388">
    <property type="entry name" value="WH-like_DNA-bd_sf"/>
</dbReference>
<dbReference type="InterPro" id="IPR016032">
    <property type="entry name" value="Sig_transdc_resp-reg_C-effctor"/>
</dbReference>
<dbReference type="EMBL" id="JAUOZU010000014">
    <property type="protein sequence ID" value="MDO6965936.1"/>
    <property type="molecule type" value="Genomic_DNA"/>
</dbReference>
<evidence type="ECO:0000313" key="3">
    <source>
        <dbReference type="EMBL" id="MDO6965936.1"/>
    </source>
</evidence>
<reference evidence="3" key="1">
    <citation type="journal article" date="2015" name="Int. J. Syst. Evol. Microbiol.">
        <title>Rhizobium alvei sp. nov., isolated from a freshwater river.</title>
        <authorList>
            <person name="Sheu S.Y."/>
            <person name="Huang H.W."/>
            <person name="Young C.C."/>
            <person name="Chen W.M."/>
        </authorList>
    </citation>
    <scope>NUCLEOTIDE SEQUENCE</scope>
    <source>
        <strain evidence="3">TNR-22</strain>
    </source>
</reference>
<dbReference type="PROSITE" id="PS50043">
    <property type="entry name" value="HTH_LUXR_2"/>
    <property type="match status" value="1"/>
</dbReference>
<proteinExistence type="predicted"/>
<dbReference type="SMART" id="SM00421">
    <property type="entry name" value="HTH_LUXR"/>
    <property type="match status" value="1"/>
</dbReference>
<organism evidence="3 4">
    <name type="scientific">Rhizobium alvei</name>
    <dbReference type="NCBI Taxonomy" id="1132659"/>
    <lineage>
        <taxon>Bacteria</taxon>
        <taxon>Pseudomonadati</taxon>
        <taxon>Pseudomonadota</taxon>
        <taxon>Alphaproteobacteria</taxon>
        <taxon>Hyphomicrobiales</taxon>
        <taxon>Rhizobiaceae</taxon>
        <taxon>Rhizobium/Agrobacterium group</taxon>
        <taxon>Rhizobium</taxon>
    </lineage>
</organism>
<name>A0ABT8YQM1_9HYPH</name>
<dbReference type="InterPro" id="IPR000792">
    <property type="entry name" value="Tscrpt_reg_LuxR_C"/>
</dbReference>
<dbReference type="Gene3D" id="1.10.10.10">
    <property type="entry name" value="Winged helix-like DNA-binding domain superfamily/Winged helix DNA-binding domain"/>
    <property type="match status" value="1"/>
</dbReference>
<protein>
    <submittedName>
        <fullName evidence="3">Helix-turn-helix transcriptional regulator</fullName>
    </submittedName>
</protein>
<dbReference type="CDD" id="cd06170">
    <property type="entry name" value="LuxR_C_like"/>
    <property type="match status" value="1"/>
</dbReference>
<comment type="caution">
    <text evidence="3">The sequence shown here is derived from an EMBL/GenBank/DDBJ whole genome shotgun (WGS) entry which is preliminary data.</text>
</comment>
<evidence type="ECO:0000313" key="4">
    <source>
        <dbReference type="Proteomes" id="UP001174932"/>
    </source>
</evidence>
<dbReference type="RefSeq" id="WP_304377866.1">
    <property type="nucleotide sequence ID" value="NZ_JAUOZU010000014.1"/>
</dbReference>
<keyword evidence="1" id="KW-0238">DNA-binding</keyword>